<dbReference type="Proteomes" id="UP000507470">
    <property type="component" value="Unassembled WGS sequence"/>
</dbReference>
<sequence>MNNLASDEEAPESWDSTSDGEADTTLVEEASDEEIVTVCQQYQGSTCPTLVVYGGMTDNIEKVHASLTFVDPSSTGENDRKATTESINPLYKETVIIVESSVSQKCTSINPESPDSGLGLLFKADNISARYFNLQTPPAESGTTVLCVTVATVRRDPYRRQWDPGILSLNKGIKTMQMKKNETDLSKMKNDSGSAQSPGYNYKEDLQLLCPRLSLTHRWNTAVGRKHPNIWYIIKKVKKEERRSVLQIQASDRGDNPPPRRLKYSRGSIAGHLQSWQQKY</sequence>
<evidence type="ECO:0000256" key="1">
    <source>
        <dbReference type="SAM" id="MobiDB-lite"/>
    </source>
</evidence>
<name>A0A6J8EBE0_MYTCO</name>
<keyword evidence="3" id="KW-1185">Reference proteome</keyword>
<organism evidence="2 3">
    <name type="scientific">Mytilus coruscus</name>
    <name type="common">Sea mussel</name>
    <dbReference type="NCBI Taxonomy" id="42192"/>
    <lineage>
        <taxon>Eukaryota</taxon>
        <taxon>Metazoa</taxon>
        <taxon>Spiralia</taxon>
        <taxon>Lophotrochozoa</taxon>
        <taxon>Mollusca</taxon>
        <taxon>Bivalvia</taxon>
        <taxon>Autobranchia</taxon>
        <taxon>Pteriomorphia</taxon>
        <taxon>Mytilida</taxon>
        <taxon>Mytiloidea</taxon>
        <taxon>Mytilidae</taxon>
        <taxon>Mytilinae</taxon>
        <taxon>Mytilus</taxon>
    </lineage>
</organism>
<dbReference type="EMBL" id="CACVKT020008786">
    <property type="protein sequence ID" value="CAC5417647.1"/>
    <property type="molecule type" value="Genomic_DNA"/>
</dbReference>
<reference evidence="2 3" key="1">
    <citation type="submission" date="2020-06" db="EMBL/GenBank/DDBJ databases">
        <authorList>
            <person name="Li R."/>
            <person name="Bekaert M."/>
        </authorList>
    </citation>
    <scope>NUCLEOTIDE SEQUENCE [LARGE SCALE GENOMIC DNA]</scope>
    <source>
        <strain evidence="3">wild</strain>
    </source>
</reference>
<proteinExistence type="predicted"/>
<evidence type="ECO:0000313" key="2">
    <source>
        <dbReference type="EMBL" id="CAC5417647.1"/>
    </source>
</evidence>
<dbReference type="AlphaFoldDB" id="A0A6J8EBE0"/>
<gene>
    <name evidence="2" type="ORF">MCOR_50136</name>
</gene>
<protein>
    <submittedName>
        <fullName evidence="2">Uncharacterized protein</fullName>
    </submittedName>
</protein>
<evidence type="ECO:0000313" key="3">
    <source>
        <dbReference type="Proteomes" id="UP000507470"/>
    </source>
</evidence>
<accession>A0A6J8EBE0</accession>
<feature type="compositionally biased region" description="Acidic residues" evidence="1">
    <location>
        <begin position="1"/>
        <end position="22"/>
    </location>
</feature>
<feature type="region of interest" description="Disordered" evidence="1">
    <location>
        <begin position="1"/>
        <end position="23"/>
    </location>
</feature>